<dbReference type="Proteomes" id="UP001108240">
    <property type="component" value="Unplaced"/>
</dbReference>
<dbReference type="Ensembl" id="ENSCCRT00000044414.2">
    <property type="protein sequence ID" value="ENSCCRP00000040983.1"/>
    <property type="gene ID" value="ENSCCRG00000021845.2"/>
</dbReference>
<evidence type="ECO:0000256" key="1">
    <source>
        <dbReference type="SAM" id="Phobius"/>
    </source>
</evidence>
<proteinExistence type="predicted"/>
<protein>
    <submittedName>
        <fullName evidence="2">Uncharacterized protein</fullName>
    </submittedName>
</protein>
<dbReference type="AlphaFoldDB" id="A0A8C1C0Z1"/>
<keyword evidence="1" id="KW-0812">Transmembrane</keyword>
<reference evidence="2" key="1">
    <citation type="submission" date="2025-08" db="UniProtKB">
        <authorList>
            <consortium name="Ensembl"/>
        </authorList>
    </citation>
    <scope>IDENTIFICATION</scope>
</reference>
<name>A0A8C1C0Z1_CYPCA</name>
<keyword evidence="1" id="KW-0472">Membrane</keyword>
<evidence type="ECO:0000313" key="2">
    <source>
        <dbReference type="Ensembl" id="ENSCCRP00000040983.1"/>
    </source>
</evidence>
<accession>A0A8C1C0Z1</accession>
<evidence type="ECO:0000313" key="3">
    <source>
        <dbReference type="Proteomes" id="UP001108240"/>
    </source>
</evidence>
<keyword evidence="1" id="KW-1133">Transmembrane helix</keyword>
<sequence length="150" mass="17039">MLLQRQVLSRAQSSSERIWCRHLLPGEKSRIGKFIQSVIIAQKYVFCLHFILPWLCYAAGLQFNQDPSDLGAEASTLLLPVAVSLINLIVPLLNSLISKIESDLAFIVYFVPRNVILKMSILGILCFYWLNFVPNNISVGALRVHFIMDY</sequence>
<feature type="transmembrane region" description="Helical" evidence="1">
    <location>
        <begin position="106"/>
        <end position="130"/>
    </location>
</feature>
<reference evidence="2" key="2">
    <citation type="submission" date="2025-09" db="UniProtKB">
        <authorList>
            <consortium name="Ensembl"/>
        </authorList>
    </citation>
    <scope>IDENTIFICATION</scope>
</reference>
<organism evidence="2 3">
    <name type="scientific">Cyprinus carpio carpio</name>
    <dbReference type="NCBI Taxonomy" id="630221"/>
    <lineage>
        <taxon>Eukaryota</taxon>
        <taxon>Metazoa</taxon>
        <taxon>Chordata</taxon>
        <taxon>Craniata</taxon>
        <taxon>Vertebrata</taxon>
        <taxon>Euteleostomi</taxon>
        <taxon>Actinopterygii</taxon>
        <taxon>Neopterygii</taxon>
        <taxon>Teleostei</taxon>
        <taxon>Ostariophysi</taxon>
        <taxon>Cypriniformes</taxon>
        <taxon>Cyprinidae</taxon>
        <taxon>Cyprininae</taxon>
        <taxon>Cyprinus</taxon>
    </lineage>
</organism>
<feature type="transmembrane region" description="Helical" evidence="1">
    <location>
        <begin position="75"/>
        <end position="94"/>
    </location>
</feature>
<feature type="transmembrane region" description="Helical" evidence="1">
    <location>
        <begin position="44"/>
        <end position="63"/>
    </location>
</feature>
<keyword evidence="3" id="KW-1185">Reference proteome</keyword>